<keyword evidence="2" id="KW-1185">Reference proteome</keyword>
<sequence length="72" mass="8058">MVVGDSQQETMELGFVLFGTRHQVCLFLECSCSLLFVPFDTTVKLINVSNIDMPYNVLMTMALENTGKQPLV</sequence>
<reference evidence="1 2" key="1">
    <citation type="submission" date="2018-11" db="EMBL/GenBank/DDBJ databases">
        <authorList>
            <consortium name="Pathogen Informatics"/>
        </authorList>
    </citation>
    <scope>NUCLEOTIDE SEQUENCE [LARGE SCALE GENOMIC DNA]</scope>
    <source>
        <strain evidence="1 2">Zambia</strain>
    </source>
</reference>
<gene>
    <name evidence="1" type="ORF">SMRZ_LOCUS23192</name>
</gene>
<protein>
    <submittedName>
        <fullName evidence="1">Uncharacterized protein</fullName>
    </submittedName>
</protein>
<name>A0A183N4H0_9TREM</name>
<evidence type="ECO:0000313" key="1">
    <source>
        <dbReference type="EMBL" id="VDP46200.1"/>
    </source>
</evidence>
<organism evidence="1 2">
    <name type="scientific">Schistosoma margrebowiei</name>
    <dbReference type="NCBI Taxonomy" id="48269"/>
    <lineage>
        <taxon>Eukaryota</taxon>
        <taxon>Metazoa</taxon>
        <taxon>Spiralia</taxon>
        <taxon>Lophotrochozoa</taxon>
        <taxon>Platyhelminthes</taxon>
        <taxon>Trematoda</taxon>
        <taxon>Digenea</taxon>
        <taxon>Strigeidida</taxon>
        <taxon>Schistosomatoidea</taxon>
        <taxon>Schistosomatidae</taxon>
        <taxon>Schistosoma</taxon>
    </lineage>
</organism>
<dbReference type="AlphaFoldDB" id="A0A183N4H0"/>
<dbReference type="EMBL" id="UZAI01019564">
    <property type="protein sequence ID" value="VDP46200.1"/>
    <property type="molecule type" value="Genomic_DNA"/>
</dbReference>
<accession>A0A183N4H0</accession>
<evidence type="ECO:0000313" key="2">
    <source>
        <dbReference type="Proteomes" id="UP000277204"/>
    </source>
</evidence>
<dbReference type="Proteomes" id="UP000277204">
    <property type="component" value="Unassembled WGS sequence"/>
</dbReference>
<proteinExistence type="predicted"/>